<proteinExistence type="predicted"/>
<gene>
    <name evidence="1" type="ORF">JI435_414190</name>
</gene>
<dbReference type="AlphaFoldDB" id="A0A7U2I1I8"/>
<dbReference type="EMBL" id="CP069032">
    <property type="protein sequence ID" value="QRC99885.1"/>
    <property type="molecule type" value="Genomic_DNA"/>
</dbReference>
<protein>
    <submittedName>
        <fullName evidence="1">Uncharacterized protein</fullName>
    </submittedName>
</protein>
<accession>A0A7U2I1I8</accession>
<evidence type="ECO:0000313" key="2">
    <source>
        <dbReference type="Proteomes" id="UP000663193"/>
    </source>
</evidence>
<sequence length="130" mass="15315">MQQRIDWDSPPPAPDLAPILPRPEPVAPPPIPVHTAIYPHIIVAPLTYSIPGQTEPHPIPGIASLEPAQQSWLHARSYHYATRKTRRLKEWHRMHGLARRRERMYRFEYVEDLLRYDCWEWFDGPKPALR</sequence>
<name>A0A7U2I1I8_PHANO</name>
<keyword evidence="2" id="KW-1185">Reference proteome</keyword>
<organism evidence="1 2">
    <name type="scientific">Phaeosphaeria nodorum (strain SN15 / ATCC MYA-4574 / FGSC 10173)</name>
    <name type="common">Glume blotch fungus</name>
    <name type="synonym">Parastagonospora nodorum</name>
    <dbReference type="NCBI Taxonomy" id="321614"/>
    <lineage>
        <taxon>Eukaryota</taxon>
        <taxon>Fungi</taxon>
        <taxon>Dikarya</taxon>
        <taxon>Ascomycota</taxon>
        <taxon>Pezizomycotina</taxon>
        <taxon>Dothideomycetes</taxon>
        <taxon>Pleosporomycetidae</taxon>
        <taxon>Pleosporales</taxon>
        <taxon>Pleosporineae</taxon>
        <taxon>Phaeosphaeriaceae</taxon>
        <taxon>Parastagonospora</taxon>
    </lineage>
</organism>
<evidence type="ECO:0000313" key="1">
    <source>
        <dbReference type="EMBL" id="QRC99885.1"/>
    </source>
</evidence>
<dbReference type="Proteomes" id="UP000663193">
    <property type="component" value="Chromosome 10"/>
</dbReference>
<reference evidence="2" key="1">
    <citation type="journal article" date="2021" name="BMC Genomics">
        <title>Chromosome-level genome assembly and manually-curated proteome of model necrotroph Parastagonospora nodorum Sn15 reveals a genome-wide trove of candidate effector homologs, and redundancy of virulence-related functions within an accessory chromosome.</title>
        <authorList>
            <person name="Bertazzoni S."/>
            <person name="Jones D.A.B."/>
            <person name="Phan H.T."/>
            <person name="Tan K.-C."/>
            <person name="Hane J.K."/>
        </authorList>
    </citation>
    <scope>NUCLEOTIDE SEQUENCE [LARGE SCALE GENOMIC DNA]</scope>
    <source>
        <strain evidence="2">SN15 / ATCC MYA-4574 / FGSC 10173)</strain>
    </source>
</reference>
<dbReference type="VEuPathDB" id="FungiDB:JI435_414190"/>